<dbReference type="GeneID" id="18817276"/>
<dbReference type="Proteomes" id="UP000008064">
    <property type="component" value="Unassembled WGS sequence"/>
</dbReference>
<accession>F8NFR5</accession>
<evidence type="ECO:0000313" key="1">
    <source>
        <dbReference type="EMBL" id="EGO31273.1"/>
    </source>
</evidence>
<reference evidence="1" key="1">
    <citation type="submission" date="2011-04" db="EMBL/GenBank/DDBJ databases">
        <title>Evolution of plant cell wall degrading machinery underlies the functional diversity of forest fungi.</title>
        <authorList>
            <consortium name="US DOE Joint Genome Institute (JGI-PGF)"/>
            <person name="Eastwood D.C."/>
            <person name="Floudas D."/>
            <person name="Binder M."/>
            <person name="Majcherczyk A."/>
            <person name="Schneider P."/>
            <person name="Aerts A."/>
            <person name="Asiegbu F.O."/>
            <person name="Baker S.E."/>
            <person name="Barry K."/>
            <person name="Bendiksby M."/>
            <person name="Blumentritt M."/>
            <person name="Coutinho P.M."/>
            <person name="Cullen D."/>
            <person name="Cullen D."/>
            <person name="Gathman A."/>
            <person name="Goodell B."/>
            <person name="Henrissat B."/>
            <person name="Ihrmark K."/>
            <person name="Kauserud H."/>
            <person name="Kohler A."/>
            <person name="LaButti K."/>
            <person name="Lapidus A."/>
            <person name="Lavin J.L."/>
            <person name="Lee Y.-H."/>
            <person name="Lindquist E."/>
            <person name="Lilly W."/>
            <person name="Lucas S."/>
            <person name="Morin E."/>
            <person name="Murat C."/>
            <person name="Oguiza J.A."/>
            <person name="Park J."/>
            <person name="Pisabarro A.G."/>
            <person name="Riley R."/>
            <person name="Rosling A."/>
            <person name="Salamov A."/>
            <person name="Schmidt O."/>
            <person name="Schmutz J."/>
            <person name="Skrede I."/>
            <person name="Stenlid J."/>
            <person name="Wiebenga A."/>
            <person name="Xie X."/>
            <person name="Kues U."/>
            <person name="Hibbett D.S."/>
            <person name="Hoffmeister D."/>
            <person name="Hogberg N."/>
            <person name="Martin F."/>
            <person name="Grigoriev I.V."/>
            <person name="Watkinson S.C."/>
        </authorList>
    </citation>
    <scope>NUCLEOTIDE SEQUENCE</scope>
    <source>
        <strain evidence="1">S7.9</strain>
    </source>
</reference>
<dbReference type="RefSeq" id="XP_007313157.1">
    <property type="nucleotide sequence ID" value="XM_007313095.1"/>
</dbReference>
<dbReference type="KEGG" id="sla:SERLADRAFT_456168"/>
<sequence>METSTSYSHPRQIIQPFTTTLSSSLSCCNSYKKQPSYRLHPGFLRLQVGLEYRGHQIH</sequence>
<proteinExistence type="predicted"/>
<dbReference type="HOGENOM" id="CLU_2980479_0_0_1"/>
<protein>
    <submittedName>
        <fullName evidence="1">Uncharacterized protein</fullName>
    </submittedName>
</protein>
<gene>
    <name evidence="1" type="ORF">SERLADRAFT_456168</name>
</gene>
<dbReference type="AlphaFoldDB" id="F8NFR5"/>
<organism>
    <name type="scientific">Serpula lacrymans var. lacrymans (strain S7.9)</name>
    <name type="common">Dry rot fungus</name>
    <dbReference type="NCBI Taxonomy" id="578457"/>
    <lineage>
        <taxon>Eukaryota</taxon>
        <taxon>Fungi</taxon>
        <taxon>Dikarya</taxon>
        <taxon>Basidiomycota</taxon>
        <taxon>Agaricomycotina</taxon>
        <taxon>Agaricomycetes</taxon>
        <taxon>Agaricomycetidae</taxon>
        <taxon>Boletales</taxon>
        <taxon>Coniophorineae</taxon>
        <taxon>Serpulaceae</taxon>
        <taxon>Serpula</taxon>
    </lineage>
</organism>
<name>F8NFR5_SERL9</name>
<dbReference type="EMBL" id="GL945428">
    <property type="protein sequence ID" value="EGO31273.1"/>
    <property type="molecule type" value="Genomic_DNA"/>
</dbReference>